<gene>
    <name evidence="1" type="ORF">AVESOBMORE_9</name>
</gene>
<evidence type="ECO:0000313" key="1">
    <source>
        <dbReference type="EMBL" id="ALA13474.1"/>
    </source>
</evidence>
<protein>
    <submittedName>
        <fullName evidence="1">Uncharacterized protein</fullName>
    </submittedName>
</protein>
<dbReference type="EMBL" id="KT307976">
    <property type="protein sequence ID" value="ALA13474.1"/>
    <property type="molecule type" value="Genomic_DNA"/>
</dbReference>
<proteinExistence type="predicted"/>
<dbReference type="GeneID" id="26633072"/>
<reference evidence="1 2" key="1">
    <citation type="journal article" date="2015" name="Genome Announc.">
        <title>Genome Sequences of Two Bacillus cereus Group Bacteriophages, Eyuki and AvesoBmore.</title>
        <authorList>
            <person name="Erill I."/>
            <person name="Caruso S.M."/>
        </authorList>
    </citation>
    <scope>NUCLEOTIDE SEQUENCE [LARGE SCALE GENOMIC DNA]</scope>
</reference>
<name>A0A0K2D0Y2_9CAUD</name>
<dbReference type="RefSeq" id="YP_009206364.1">
    <property type="nucleotide sequence ID" value="NC_028887.1"/>
</dbReference>
<dbReference type="KEGG" id="vg:26633072"/>
<evidence type="ECO:0000313" key="2">
    <source>
        <dbReference type="Proteomes" id="UP000204647"/>
    </source>
</evidence>
<organism evidence="1 2">
    <name type="scientific">Bacillus phage AvesoBmore</name>
    <dbReference type="NCBI Taxonomy" id="1698451"/>
    <lineage>
        <taxon>Viruses</taxon>
        <taxon>Duplodnaviria</taxon>
        <taxon>Heunggongvirae</taxon>
        <taxon>Uroviricota</taxon>
        <taxon>Caudoviricetes</taxon>
        <taxon>Herelleviridae</taxon>
        <taxon>Bastillevirinae</taxon>
        <taxon>Bequatrovirus</taxon>
        <taxon>Bequatrovirus avesobmore</taxon>
    </lineage>
</organism>
<keyword evidence="2" id="KW-1185">Reference proteome</keyword>
<dbReference type="Proteomes" id="UP000204647">
    <property type="component" value="Segment"/>
</dbReference>
<sequence length="66" mass="8041">MEEVNLKHRYWVFDIPEFYPTGGLSDITYTTNSVVYALIKIEDDPDLILFDSITRLYYWEEDDEWR</sequence>
<accession>A0A0K2D0Y2</accession>
<dbReference type="OrthoDB" id="17779at10239"/>